<name>A0A6J5AK69_9BURK</name>
<dbReference type="InterPro" id="IPR052897">
    <property type="entry name" value="Sec-Metab_Biosynth_Hydrolase"/>
</dbReference>
<dbReference type="RefSeq" id="WP_035479295.1">
    <property type="nucleotide sequence ID" value="NZ_CADFGL010000008.1"/>
</dbReference>
<dbReference type="EMBL" id="CADIKB010000007">
    <property type="protein sequence ID" value="CAB3673687.1"/>
    <property type="molecule type" value="Genomic_DNA"/>
</dbReference>
<feature type="domain" description="AB hydrolase-1" evidence="3">
    <location>
        <begin position="123"/>
        <end position="336"/>
    </location>
</feature>
<reference evidence="4 5" key="1">
    <citation type="submission" date="2020-04" db="EMBL/GenBank/DDBJ databases">
        <authorList>
            <person name="De Canck E."/>
        </authorList>
    </citation>
    <scope>NUCLEOTIDE SEQUENCE [LARGE SCALE GENOMIC DNA]</scope>
    <source>
        <strain evidence="4 5">LMG 22037</strain>
    </source>
</reference>
<accession>A0A6J5AK69</accession>
<dbReference type="PANTHER" id="PTHR37017:SF11">
    <property type="entry name" value="ESTERASE_LIPASE_THIOESTERASE DOMAIN-CONTAINING PROTEIN"/>
    <property type="match status" value="1"/>
</dbReference>
<dbReference type="PANTHER" id="PTHR37017">
    <property type="entry name" value="AB HYDROLASE-1 DOMAIN-CONTAINING PROTEIN-RELATED"/>
    <property type="match status" value="1"/>
</dbReference>
<dbReference type="InterPro" id="IPR029058">
    <property type="entry name" value="AB_hydrolase_fold"/>
</dbReference>
<evidence type="ECO:0000259" key="3">
    <source>
        <dbReference type="Pfam" id="PF12697"/>
    </source>
</evidence>
<organism evidence="4 5">
    <name type="scientific">Paraburkholderia phenoliruptrix</name>
    <dbReference type="NCBI Taxonomy" id="252970"/>
    <lineage>
        <taxon>Bacteria</taxon>
        <taxon>Pseudomonadati</taxon>
        <taxon>Pseudomonadota</taxon>
        <taxon>Betaproteobacteria</taxon>
        <taxon>Burkholderiales</taxon>
        <taxon>Burkholderiaceae</taxon>
        <taxon>Paraburkholderia</taxon>
    </lineage>
</organism>
<keyword evidence="2" id="KW-0732">Signal</keyword>
<dbReference type="Pfam" id="PF12697">
    <property type="entry name" value="Abhydrolase_6"/>
    <property type="match status" value="1"/>
</dbReference>
<dbReference type="SUPFAM" id="SSF53474">
    <property type="entry name" value="alpha/beta-Hydrolases"/>
    <property type="match status" value="1"/>
</dbReference>
<gene>
    <name evidence="4" type="ORF">LMG22037_02081</name>
</gene>
<evidence type="ECO:0000256" key="2">
    <source>
        <dbReference type="SAM" id="SignalP"/>
    </source>
</evidence>
<protein>
    <recommendedName>
        <fullName evidence="3">AB hydrolase-1 domain-containing protein</fullName>
    </recommendedName>
</protein>
<feature type="region of interest" description="Disordered" evidence="1">
    <location>
        <begin position="26"/>
        <end position="74"/>
    </location>
</feature>
<dbReference type="Gene3D" id="3.40.50.1820">
    <property type="entry name" value="alpha/beta hydrolase"/>
    <property type="match status" value="1"/>
</dbReference>
<dbReference type="Proteomes" id="UP000494249">
    <property type="component" value="Unassembled WGS sequence"/>
</dbReference>
<sequence>MSPQRLLCAAALCLCFAGPGAFAQNPAPGVAQSPPAAPSVAPGVAPAPEAAPDAAGPADTARPGAPADAPAAEASAAAMPTAASATRAASAAAPAAASTAAPSAKTAAAQSAATTMTGPVRDVVLVHGAFVDGSSWNGVVAKLQQKGYRVSSVQNPLTSLADDVAATRRVLARQQGPTILVGHSWGGVVITEAGANAPNVAGLVYVAAIAPDLHESTMDLLKRAAPMPAGEGIVKDASGFLWLDRGKYHADFAADVPENLTRVLSAAQVPIAASAFGETVSQVAWKEKPSWYVLTTKDRAVSPEVERFMAERMGARIVPVASSHLAPVSHAGAIADVIDRAARELSRQQ</sequence>
<dbReference type="AlphaFoldDB" id="A0A6J5AK69"/>
<evidence type="ECO:0000256" key="1">
    <source>
        <dbReference type="SAM" id="MobiDB-lite"/>
    </source>
</evidence>
<proteinExistence type="predicted"/>
<feature type="chain" id="PRO_5027058053" description="AB hydrolase-1 domain-containing protein" evidence="2">
    <location>
        <begin position="24"/>
        <end position="349"/>
    </location>
</feature>
<evidence type="ECO:0000313" key="5">
    <source>
        <dbReference type="Proteomes" id="UP000494249"/>
    </source>
</evidence>
<feature type="signal peptide" evidence="2">
    <location>
        <begin position="1"/>
        <end position="23"/>
    </location>
</feature>
<dbReference type="InterPro" id="IPR000073">
    <property type="entry name" value="AB_hydrolase_1"/>
</dbReference>
<evidence type="ECO:0000313" key="4">
    <source>
        <dbReference type="EMBL" id="CAB3673687.1"/>
    </source>
</evidence>